<dbReference type="GO" id="GO:0004177">
    <property type="term" value="F:aminopeptidase activity"/>
    <property type="evidence" value="ECO:0007669"/>
    <property type="project" value="UniProtKB-KW"/>
</dbReference>
<dbReference type="PANTHER" id="PTHR11731:SF118">
    <property type="entry name" value="BLR1971 PROTEIN"/>
    <property type="match status" value="1"/>
</dbReference>
<dbReference type="GO" id="GO:0008236">
    <property type="term" value="F:serine-type peptidase activity"/>
    <property type="evidence" value="ECO:0007669"/>
    <property type="project" value="InterPro"/>
</dbReference>
<dbReference type="STRING" id="393003.SAMN05660461_0894"/>
<dbReference type="Gene3D" id="2.140.10.30">
    <property type="entry name" value="Dipeptidylpeptidase IV, N-terminal domain"/>
    <property type="match status" value="1"/>
</dbReference>
<keyword evidence="4" id="KW-0645">Protease</keyword>
<evidence type="ECO:0000313" key="4">
    <source>
        <dbReference type="EMBL" id="SKC97363.1"/>
    </source>
</evidence>
<keyword evidence="4" id="KW-0378">Hydrolase</keyword>
<name>A0A1T5NAU5_9BACT</name>
<sequence>MKYQRFLYLLILWSLPTGLLLAQQSKPTPYLPSHAEILQRYKKVQLLDSITRKTISRHNVDANWMPDGKSFWYVITGNDSSKTAYLVTAATGKKEVITDTAKIAQLAKNHTGARPVRQHEPSRWEGFATDSVSPDKQWVATTIDGNVYVRSVATGALTPFTTDGKATGDYYGALAWSPDSKYLVGYRIHPVEDSSVYYVLTDVAGTTRGQLRSQPYKQPGDPFTTFDMYLFTLAGKTTAKVKTEQIDFFDAPMLHWRHKDPRYFLYEKVDRGHQRFRVIEVDATNGNTRTILDEKTPSFIYESRLYTHYLPETNELLWTSEKDGWRHIYLVNTLTGEIKNQVTKGDWVVREIDSVDAKKREIWFRAGGRNAGEDPYFLHYYRTDFSGQHLLDLTPAAGNHQAFFSPDKKYFIDKYSQVNVPPVNELRRTADGKLITVLEKTDVSGWEATGVPFPIPFTAKGRDGKTDIWGVMCRPTDYDSTKMYPVVENIYAGPQDAFVPKSFMSYYIDMQSLADLGFIVVQIDGMGTANRSKAFHDVCWKNLVDAGFPDRILWIKALAQKYSFVDTSRVGLYGTSAGGQNALGGLLFHPEFYKAAVASCGCHDNRVDKQWWNEQWMGYPVGKEYEEQSNVTNAGKLQGRLLLIVGEADTNVPPESTYRVINALIKKGKTFEFLPVPGMGHSDGGPYGRIKRRDFFVKNLLNINPPDRNINE</sequence>
<evidence type="ECO:0000259" key="2">
    <source>
        <dbReference type="Pfam" id="PF00326"/>
    </source>
</evidence>
<dbReference type="RefSeq" id="WP_079468199.1">
    <property type="nucleotide sequence ID" value="NZ_FUZZ01000001.1"/>
</dbReference>
<organism evidence="4 5">
    <name type="scientific">Chitinophaga ginsengisegetis</name>
    <dbReference type="NCBI Taxonomy" id="393003"/>
    <lineage>
        <taxon>Bacteria</taxon>
        <taxon>Pseudomonadati</taxon>
        <taxon>Bacteroidota</taxon>
        <taxon>Chitinophagia</taxon>
        <taxon>Chitinophagales</taxon>
        <taxon>Chitinophagaceae</taxon>
        <taxon>Chitinophaga</taxon>
    </lineage>
</organism>
<feature type="chain" id="PRO_5012029947" evidence="1">
    <location>
        <begin position="23"/>
        <end position="712"/>
    </location>
</feature>
<dbReference type="Pfam" id="PF00326">
    <property type="entry name" value="Peptidase_S9"/>
    <property type="match status" value="1"/>
</dbReference>
<feature type="signal peptide" evidence="1">
    <location>
        <begin position="1"/>
        <end position="22"/>
    </location>
</feature>
<feature type="domain" description="Peptidase S9 prolyl oligopeptidase catalytic" evidence="2">
    <location>
        <begin position="508"/>
        <end position="686"/>
    </location>
</feature>
<proteinExistence type="predicted"/>
<dbReference type="PANTHER" id="PTHR11731">
    <property type="entry name" value="PROTEASE FAMILY S9B,C DIPEPTIDYL-PEPTIDASE IV-RELATED"/>
    <property type="match status" value="1"/>
</dbReference>
<dbReference type="Pfam" id="PF00930">
    <property type="entry name" value="DPPIV_N"/>
    <property type="match status" value="1"/>
</dbReference>
<dbReference type="Gene3D" id="3.40.50.1820">
    <property type="entry name" value="alpha/beta hydrolase"/>
    <property type="match status" value="1"/>
</dbReference>
<dbReference type="InterPro" id="IPR050278">
    <property type="entry name" value="Serine_Prot_S9B/DPPIV"/>
</dbReference>
<gene>
    <name evidence="4" type="ORF">SAMN05660461_0894</name>
</gene>
<dbReference type="EMBL" id="FUZZ01000001">
    <property type="protein sequence ID" value="SKC97363.1"/>
    <property type="molecule type" value="Genomic_DNA"/>
</dbReference>
<dbReference type="InterPro" id="IPR002469">
    <property type="entry name" value="Peptidase_S9B_N"/>
</dbReference>
<keyword evidence="4" id="KW-0031">Aminopeptidase</keyword>
<reference evidence="4 5" key="1">
    <citation type="submission" date="2017-02" db="EMBL/GenBank/DDBJ databases">
        <authorList>
            <person name="Peterson S.W."/>
        </authorList>
    </citation>
    <scope>NUCLEOTIDE SEQUENCE [LARGE SCALE GENOMIC DNA]</scope>
    <source>
        <strain evidence="4 5">DSM 18108</strain>
    </source>
</reference>
<evidence type="ECO:0000256" key="1">
    <source>
        <dbReference type="SAM" id="SignalP"/>
    </source>
</evidence>
<dbReference type="SUPFAM" id="SSF53474">
    <property type="entry name" value="alpha/beta-Hydrolases"/>
    <property type="match status" value="1"/>
</dbReference>
<dbReference type="InterPro" id="IPR001375">
    <property type="entry name" value="Peptidase_S9_cat"/>
</dbReference>
<protein>
    <submittedName>
        <fullName evidence="4">Dipeptidyl aminopeptidase/acylaminoacyl peptidase</fullName>
    </submittedName>
</protein>
<feature type="domain" description="Dipeptidylpeptidase IV N-terminal" evidence="3">
    <location>
        <begin position="129"/>
        <end position="422"/>
    </location>
</feature>
<dbReference type="SUPFAM" id="SSF82171">
    <property type="entry name" value="DPP6 N-terminal domain-like"/>
    <property type="match status" value="1"/>
</dbReference>
<keyword evidence="1" id="KW-0732">Signal</keyword>
<accession>A0A1T5NAU5</accession>
<dbReference type="GO" id="GO:0006508">
    <property type="term" value="P:proteolysis"/>
    <property type="evidence" value="ECO:0007669"/>
    <property type="project" value="InterPro"/>
</dbReference>
<keyword evidence="5" id="KW-1185">Reference proteome</keyword>
<evidence type="ECO:0000259" key="3">
    <source>
        <dbReference type="Pfam" id="PF00930"/>
    </source>
</evidence>
<dbReference type="Proteomes" id="UP000190166">
    <property type="component" value="Unassembled WGS sequence"/>
</dbReference>
<dbReference type="InterPro" id="IPR029058">
    <property type="entry name" value="AB_hydrolase_fold"/>
</dbReference>
<evidence type="ECO:0000313" key="5">
    <source>
        <dbReference type="Proteomes" id="UP000190166"/>
    </source>
</evidence>
<dbReference type="AlphaFoldDB" id="A0A1T5NAU5"/>